<evidence type="ECO:0000256" key="5">
    <source>
        <dbReference type="SAM" id="SignalP"/>
    </source>
</evidence>
<keyword evidence="2 3" id="KW-0408">Iron</keyword>
<dbReference type="PROSITE" id="PS51007">
    <property type="entry name" value="CYTC"/>
    <property type="match status" value="1"/>
</dbReference>
<dbReference type="GO" id="GO:0009055">
    <property type="term" value="F:electron transfer activity"/>
    <property type="evidence" value="ECO:0007669"/>
    <property type="project" value="InterPro"/>
</dbReference>
<gene>
    <name evidence="7" type="ORF">HNQ65_004882</name>
</gene>
<dbReference type="Pfam" id="PF07587">
    <property type="entry name" value="PSD1"/>
    <property type="match status" value="1"/>
</dbReference>
<dbReference type="AlphaFoldDB" id="A0A7W7YFL9"/>
<evidence type="ECO:0000256" key="3">
    <source>
        <dbReference type="PROSITE-ProRule" id="PRU00433"/>
    </source>
</evidence>
<dbReference type="Pfam" id="PF07635">
    <property type="entry name" value="PSCyt1"/>
    <property type="match status" value="1"/>
</dbReference>
<reference evidence="7 8" key="1">
    <citation type="submission" date="2020-08" db="EMBL/GenBank/DDBJ databases">
        <title>Genomic Encyclopedia of Type Strains, Phase IV (KMG-IV): sequencing the most valuable type-strain genomes for metagenomic binning, comparative biology and taxonomic classification.</title>
        <authorList>
            <person name="Goeker M."/>
        </authorList>
    </citation>
    <scope>NUCLEOTIDE SEQUENCE [LARGE SCALE GENOMIC DNA]</scope>
    <source>
        <strain evidence="7 8">DSM 12252</strain>
    </source>
</reference>
<dbReference type="GO" id="GO:0020037">
    <property type="term" value="F:heme binding"/>
    <property type="evidence" value="ECO:0007669"/>
    <property type="project" value="InterPro"/>
</dbReference>
<dbReference type="InterPro" id="IPR011429">
    <property type="entry name" value="Cyt_c_Planctomycete-type"/>
</dbReference>
<dbReference type="PANTHER" id="PTHR35889">
    <property type="entry name" value="CYCLOINULO-OLIGOSACCHARIDE FRUCTANOTRANSFERASE-RELATED"/>
    <property type="match status" value="1"/>
</dbReference>
<evidence type="ECO:0000313" key="8">
    <source>
        <dbReference type="Proteomes" id="UP000590740"/>
    </source>
</evidence>
<evidence type="ECO:0000259" key="6">
    <source>
        <dbReference type="PROSITE" id="PS51007"/>
    </source>
</evidence>
<evidence type="ECO:0000313" key="7">
    <source>
        <dbReference type="EMBL" id="MBB5035272.1"/>
    </source>
</evidence>
<accession>A0A7W7YFL9</accession>
<sequence length="1049" mass="117728">MTRSRLPAFLFLLSCHAAGGMFAADADAERSAMKFFENEVRPILVKRCFDCHSNTKQKGGLRVDNIGYLKTGGDTGPALVPGHPEKSAMIEAIHYKDEDFQMPPKNNGGKMPDAEIATLEKWIKLGAPWPDNPAQKVVVTEGGFTEEQRNYWFFKPVAKVSPPKVAGKWVRNDIDRFIAAKQAELKLTPAAEADRNELVRRVYFDLHGLPPTREQIDKFVNDKDPRAYEKLVDELLASPSYGERWAQHWLDLVRYAESDGYNADEYRPSVWPYRDYVIKSFNDDKPYDQFVREQLAGDEIAPDDPNVLIATCFLRNPIYEWNQRDVKGQWDIILTDMTDTTGELFLGLSMGCAHCHNHKFDPILQKDYYRLRAFLAPVQWRDDLKLATPAEKKAFAEQQAKWETATADIRAKMDAITGPLVEPKVERALTRFTEDLQEMVRKPDAERGALERQLAGLCQRQMQRERKTFDPMKSLKSEEKKAEYKALEEELKKFDSLKPKPLMDAFVATDAGPVPPSVALKTRKGEQEIAPGFLTLLEPKEPEIKPIGNSTGRRTVLANWITRPDNRLSTRVIVNRIWQYHFGRGIVATASDFGKLGEKPTHPELLDFLTTKFVANGWHIKPLHREIMLSATYRQTARREPVGDIAKIDPSNHYLWRFNPRRLDAEQVRDALLAASGELDPKSGGPAEDGNGSRRSIYIMKKRNNQNELLRALDAPAGFASTAERQSTTTPTQALQLLNGDWLLARARKLAGRVENIDDAWLAVLGRLPTKMERTKAEAFLKRRAGTSSQPVAPAAEAVENNSGFKENSPHERLLVQSGTEEGDEFTVEAIASLNSIDANASVRTIASRWNGGKDSLESFGWSLGVTGVKSRFKPRNVIMQVVGEDENSNIGYQVVPSDIHIELGRRYHIVARVSCTGHTVAFTVRDLDTPGASPESVVVPMDIRAKLSAGTAQLVVGGLNKRAPTHQWDGQIEALRVAASVLEDKALSSDPEKWSAGLVTWRSADPLTSQFAWSGSDTKTVEADDPFRQAMNDLCQVLLNTNEFFYLH</sequence>
<dbReference type="InterPro" id="IPR022655">
    <property type="entry name" value="DUF1553"/>
</dbReference>
<dbReference type="InterPro" id="IPR009056">
    <property type="entry name" value="Cyt_c-like_dom"/>
</dbReference>
<dbReference type="EMBL" id="JACHIG010000015">
    <property type="protein sequence ID" value="MBB5035272.1"/>
    <property type="molecule type" value="Genomic_DNA"/>
</dbReference>
<feature type="region of interest" description="Disordered" evidence="4">
    <location>
        <begin position="791"/>
        <end position="810"/>
    </location>
</feature>
<evidence type="ECO:0000256" key="4">
    <source>
        <dbReference type="SAM" id="MobiDB-lite"/>
    </source>
</evidence>
<dbReference type="RefSeq" id="WP_184343890.1">
    <property type="nucleotide sequence ID" value="NZ_JACHIG010000015.1"/>
</dbReference>
<feature type="domain" description="Cytochrome c" evidence="6">
    <location>
        <begin position="26"/>
        <end position="127"/>
    </location>
</feature>
<dbReference type="GO" id="GO:0046872">
    <property type="term" value="F:metal ion binding"/>
    <property type="evidence" value="ECO:0007669"/>
    <property type="project" value="UniProtKB-KW"/>
</dbReference>
<organism evidence="7 8">
    <name type="scientific">Prosthecobacter vanneervenii</name>
    <dbReference type="NCBI Taxonomy" id="48466"/>
    <lineage>
        <taxon>Bacteria</taxon>
        <taxon>Pseudomonadati</taxon>
        <taxon>Verrucomicrobiota</taxon>
        <taxon>Verrucomicrobiia</taxon>
        <taxon>Verrucomicrobiales</taxon>
        <taxon>Verrucomicrobiaceae</taxon>
        <taxon>Prosthecobacter</taxon>
    </lineage>
</organism>
<feature type="region of interest" description="Disordered" evidence="4">
    <location>
        <begin position="675"/>
        <end position="694"/>
    </location>
</feature>
<dbReference type="PANTHER" id="PTHR35889:SF3">
    <property type="entry name" value="F-BOX DOMAIN-CONTAINING PROTEIN"/>
    <property type="match status" value="1"/>
</dbReference>
<evidence type="ECO:0000256" key="1">
    <source>
        <dbReference type="ARBA" id="ARBA00022723"/>
    </source>
</evidence>
<name>A0A7W7YFL9_9BACT</name>
<evidence type="ECO:0000256" key="2">
    <source>
        <dbReference type="ARBA" id="ARBA00023004"/>
    </source>
</evidence>
<proteinExistence type="predicted"/>
<keyword evidence="1 3" id="KW-0479">Metal-binding</keyword>
<feature type="chain" id="PRO_5031497131" description="Cytochrome c domain-containing protein" evidence="5">
    <location>
        <begin position="24"/>
        <end position="1049"/>
    </location>
</feature>
<keyword evidence="3" id="KW-0349">Heme</keyword>
<dbReference type="Proteomes" id="UP000590740">
    <property type="component" value="Unassembled WGS sequence"/>
</dbReference>
<protein>
    <recommendedName>
        <fullName evidence="6">Cytochrome c domain-containing protein</fullName>
    </recommendedName>
</protein>
<dbReference type="Pfam" id="PF07583">
    <property type="entry name" value="PSCyt2"/>
    <property type="match status" value="1"/>
</dbReference>
<comment type="caution">
    <text evidence="7">The sequence shown here is derived from an EMBL/GenBank/DDBJ whole genome shotgun (WGS) entry which is preliminary data.</text>
</comment>
<feature type="signal peptide" evidence="5">
    <location>
        <begin position="1"/>
        <end position="23"/>
    </location>
</feature>
<dbReference type="InterPro" id="IPR011444">
    <property type="entry name" value="DUF1549"/>
</dbReference>
<keyword evidence="5" id="KW-0732">Signal</keyword>
<keyword evidence="8" id="KW-1185">Reference proteome</keyword>